<evidence type="ECO:0000313" key="2">
    <source>
        <dbReference type="Proteomes" id="UP000249661"/>
    </source>
</evidence>
<name>A0ACD1HCQ4_9EURO</name>
<protein>
    <submittedName>
        <fullName evidence="1">Uncharacterized protein</fullName>
    </submittedName>
</protein>
<proteinExistence type="predicted"/>
<dbReference type="EMBL" id="KZ824950">
    <property type="protein sequence ID" value="RAH71200.1"/>
    <property type="molecule type" value="Genomic_DNA"/>
</dbReference>
<evidence type="ECO:0000313" key="1">
    <source>
        <dbReference type="EMBL" id="RAH71200.1"/>
    </source>
</evidence>
<organism evidence="1 2">
    <name type="scientific">Aspergillus aculeatinus CBS 121060</name>
    <dbReference type="NCBI Taxonomy" id="1448322"/>
    <lineage>
        <taxon>Eukaryota</taxon>
        <taxon>Fungi</taxon>
        <taxon>Dikarya</taxon>
        <taxon>Ascomycota</taxon>
        <taxon>Pezizomycotina</taxon>
        <taxon>Eurotiomycetes</taxon>
        <taxon>Eurotiomycetidae</taxon>
        <taxon>Eurotiales</taxon>
        <taxon>Aspergillaceae</taxon>
        <taxon>Aspergillus</taxon>
        <taxon>Aspergillus subgen. Circumdati</taxon>
    </lineage>
</organism>
<keyword evidence="2" id="KW-1185">Reference proteome</keyword>
<sequence>MISSKFHILHSGMSSAPREPIYRHFDMAGNNSYNGKNDSSSRRTGSKSCQAKGNRPHRKETKKRIKRGDDDIDQRYSFMTPSREREREREREKALKHVSKTGLRGIGMERNAYNRLDEKGIGGGETELKCC</sequence>
<dbReference type="Proteomes" id="UP000249661">
    <property type="component" value="Unassembled WGS sequence"/>
</dbReference>
<gene>
    <name evidence="1" type="ORF">BO66DRAFT_400733</name>
</gene>
<accession>A0ACD1HCQ4</accession>
<reference evidence="1" key="1">
    <citation type="submission" date="2018-02" db="EMBL/GenBank/DDBJ databases">
        <title>The genomes of Aspergillus section Nigri reveals drivers in fungal speciation.</title>
        <authorList>
            <consortium name="DOE Joint Genome Institute"/>
            <person name="Vesth T.C."/>
            <person name="Nybo J."/>
            <person name="Theobald S."/>
            <person name="Brandl J."/>
            <person name="Frisvad J.C."/>
            <person name="Nielsen K.F."/>
            <person name="Lyhne E.K."/>
            <person name="Kogle M.E."/>
            <person name="Kuo A."/>
            <person name="Riley R."/>
            <person name="Clum A."/>
            <person name="Nolan M."/>
            <person name="Lipzen A."/>
            <person name="Salamov A."/>
            <person name="Henrissat B."/>
            <person name="Wiebenga A."/>
            <person name="De vries R.P."/>
            <person name="Grigoriev I.V."/>
            <person name="Mortensen U.H."/>
            <person name="Andersen M.R."/>
            <person name="Baker S.E."/>
        </authorList>
    </citation>
    <scope>NUCLEOTIDE SEQUENCE</scope>
    <source>
        <strain evidence="1">CBS 121060</strain>
    </source>
</reference>